<evidence type="ECO:0000259" key="1">
    <source>
        <dbReference type="PROSITE" id="PS51094"/>
    </source>
</evidence>
<dbReference type="STRING" id="1577792.QX51_07885"/>
<sequence>MLSKDLVFLDVEHETSDEFLNSISDELLEKGYVKESFKDAILKREEEYPTAIGTEKYNLAIPHTDSEHVNKPGVAFVRLKKECKFKEMCTNNDINVNMAFVLLVTKKEEQVSLLSKLMGLFAETDFLENLYNEQDPSEIVKVLNNKIL</sequence>
<dbReference type="OrthoDB" id="370976at2"/>
<accession>A0A0B3WSH0</accession>
<dbReference type="CDD" id="cd00211">
    <property type="entry name" value="PTS_IIA_fru"/>
    <property type="match status" value="1"/>
</dbReference>
<keyword evidence="3" id="KW-1185">Reference proteome</keyword>
<proteinExistence type="predicted"/>
<dbReference type="RefSeq" id="WP_039679366.1">
    <property type="nucleotide sequence ID" value="NZ_JAXECK010000017.1"/>
</dbReference>
<dbReference type="Proteomes" id="UP000031189">
    <property type="component" value="Unassembled WGS sequence"/>
</dbReference>
<dbReference type="PROSITE" id="PS51094">
    <property type="entry name" value="PTS_EIIA_TYPE_2"/>
    <property type="match status" value="1"/>
</dbReference>
<name>A0A0B3WSH0_9FIRM</name>
<dbReference type="SUPFAM" id="SSF55804">
    <property type="entry name" value="Phoshotransferase/anion transport protein"/>
    <property type="match status" value="1"/>
</dbReference>
<reference evidence="2 3" key="1">
    <citation type="submission" date="2014-12" db="EMBL/GenBank/DDBJ databases">
        <title>Draft genome sequence of Terrisporobacter sp. 08-306576, isolated from the blood culture of a bacteremia patient.</title>
        <authorList>
            <person name="Lund L.C."/>
            <person name="Sydenham T.V."/>
            <person name="Hogh S.V."/>
            <person name="Skov M.N."/>
            <person name="Kemp M."/>
            <person name="Justesen U.S."/>
        </authorList>
    </citation>
    <scope>NUCLEOTIDE SEQUENCE [LARGE SCALE GENOMIC DNA]</scope>
    <source>
        <strain evidence="2 3">08-306576</strain>
    </source>
</reference>
<organism evidence="2 3">
    <name type="scientific">Terrisporobacter othiniensis</name>
    <dbReference type="NCBI Taxonomy" id="1577792"/>
    <lineage>
        <taxon>Bacteria</taxon>
        <taxon>Bacillati</taxon>
        <taxon>Bacillota</taxon>
        <taxon>Clostridia</taxon>
        <taxon>Peptostreptococcales</taxon>
        <taxon>Peptostreptococcaceae</taxon>
        <taxon>Terrisporobacter</taxon>
    </lineage>
</organism>
<evidence type="ECO:0000313" key="2">
    <source>
        <dbReference type="EMBL" id="KHS57505.1"/>
    </source>
</evidence>
<comment type="caution">
    <text evidence="2">The sequence shown here is derived from an EMBL/GenBank/DDBJ whole genome shotgun (WGS) entry which is preliminary data.</text>
</comment>
<feature type="domain" description="PTS EIIA type-2" evidence="1">
    <location>
        <begin position="1"/>
        <end position="146"/>
    </location>
</feature>
<dbReference type="AlphaFoldDB" id="A0A0B3WSH0"/>
<dbReference type="InterPro" id="IPR002178">
    <property type="entry name" value="PTS_EIIA_type-2_dom"/>
</dbReference>
<dbReference type="Pfam" id="PF00359">
    <property type="entry name" value="PTS_EIIA_2"/>
    <property type="match status" value="1"/>
</dbReference>
<gene>
    <name evidence="2" type="ORF">QX51_07885</name>
</gene>
<dbReference type="Gene3D" id="3.40.930.10">
    <property type="entry name" value="Mannitol-specific EII, Chain A"/>
    <property type="match status" value="1"/>
</dbReference>
<protein>
    <recommendedName>
        <fullName evidence="1">PTS EIIA type-2 domain-containing protein</fullName>
    </recommendedName>
</protein>
<dbReference type="EMBL" id="JWHR01000072">
    <property type="protein sequence ID" value="KHS57505.1"/>
    <property type="molecule type" value="Genomic_DNA"/>
</dbReference>
<dbReference type="InterPro" id="IPR051541">
    <property type="entry name" value="PTS_SugarTrans_NitroReg"/>
</dbReference>
<dbReference type="PANTHER" id="PTHR47738">
    <property type="entry name" value="PTS SYSTEM FRUCTOSE-LIKE EIIA COMPONENT-RELATED"/>
    <property type="match status" value="1"/>
</dbReference>
<dbReference type="InterPro" id="IPR016152">
    <property type="entry name" value="PTrfase/Anion_transptr"/>
</dbReference>
<evidence type="ECO:0000313" key="3">
    <source>
        <dbReference type="Proteomes" id="UP000031189"/>
    </source>
</evidence>
<dbReference type="PANTHER" id="PTHR47738:SF3">
    <property type="entry name" value="PHOSPHOTRANSFERASE SYSTEM MANNITOL_FRUCTOSE-SPECIFIC IIA DOMAIN CONTAINING PROTEIN"/>
    <property type="match status" value="1"/>
</dbReference>